<feature type="domain" description="DUF5129" evidence="3">
    <location>
        <begin position="96"/>
        <end position="448"/>
    </location>
</feature>
<feature type="transmembrane region" description="Helical" evidence="2">
    <location>
        <begin position="39"/>
        <end position="58"/>
    </location>
</feature>
<organism evidence="4 5">
    <name type="scientific">Galactobacter valiniphilus</name>
    <dbReference type="NCBI Taxonomy" id="2676122"/>
    <lineage>
        <taxon>Bacteria</taxon>
        <taxon>Bacillati</taxon>
        <taxon>Actinomycetota</taxon>
        <taxon>Actinomycetes</taxon>
        <taxon>Micrococcales</taxon>
        <taxon>Micrococcaceae</taxon>
        <taxon>Galactobacter</taxon>
    </lineage>
</organism>
<keyword evidence="5" id="KW-1185">Reference proteome</keyword>
<accession>A0A399JA98</accession>
<evidence type="ECO:0000313" key="5">
    <source>
        <dbReference type="Proteomes" id="UP000265419"/>
    </source>
</evidence>
<evidence type="ECO:0000256" key="2">
    <source>
        <dbReference type="SAM" id="Phobius"/>
    </source>
</evidence>
<keyword evidence="2" id="KW-0812">Transmembrane</keyword>
<dbReference type="InterPro" id="IPR033435">
    <property type="entry name" value="DUF5129"/>
</dbReference>
<dbReference type="Proteomes" id="UP000265419">
    <property type="component" value="Unassembled WGS sequence"/>
</dbReference>
<feature type="compositionally biased region" description="Basic and acidic residues" evidence="1">
    <location>
        <begin position="472"/>
        <end position="484"/>
    </location>
</feature>
<feature type="region of interest" description="Disordered" evidence="1">
    <location>
        <begin position="472"/>
        <end position="496"/>
    </location>
</feature>
<dbReference type="AlphaFoldDB" id="A0A399JA98"/>
<gene>
    <name evidence="4" type="ORF">DWB68_12560</name>
</gene>
<evidence type="ECO:0000313" key="4">
    <source>
        <dbReference type="EMBL" id="RII41447.1"/>
    </source>
</evidence>
<comment type="caution">
    <text evidence="4">The sequence shown here is derived from an EMBL/GenBank/DDBJ whole genome shotgun (WGS) entry which is preliminary data.</text>
</comment>
<evidence type="ECO:0000256" key="1">
    <source>
        <dbReference type="SAM" id="MobiDB-lite"/>
    </source>
</evidence>
<keyword evidence="2" id="KW-0472">Membrane</keyword>
<proteinExistence type="predicted"/>
<evidence type="ECO:0000259" key="3">
    <source>
        <dbReference type="Pfam" id="PF17173"/>
    </source>
</evidence>
<feature type="compositionally biased region" description="Low complexity" evidence="1">
    <location>
        <begin position="522"/>
        <end position="535"/>
    </location>
</feature>
<sequence>MTRSDGYPHGISFAFSGGNMHSTTTHGRARRGTLLRGRLGRAAALAAALLIGGLSAAAPATALGFVDSAGVGSAAVAPAGKNLTGIVIDDTADGGLGVLNEAKIRAGLEEINFNEPTKVAIYTRDGLYEDNINTKTLLRARQKHPDWISSSDSDKWADGLFIITLSVERRGGGQIGTYFGEDRKVGTGNEKAIQDAGKTNFRAADWTAGVLDVAQAAARKMNQPWYLSPGLWWPVGIGGGVVGIGAVVVSASRSNNRDRMAAGLASGKNSLTRVTMDLDNTELSARALPKTGSKHAADLEARFTSFMQRYRGLLTEQQELEATDKKQRSTSAVRDRAELFAVQAQDLDTVDDAIAAAAALYARTAGWRDAWRLQIAPLEEDLAGIPGIIQTGQSMSFGFWGSAEREGTMSAASAALDAWLPTARQELQDVSAQMEAGSIEVDAALDRLVALRAELTQRLRDYSSAQIDAFAKTEREREEMHEQMDAAQSSSRRRSGSILDITSPTIFWSSVNYSTGYQSGVSSVESSRSSASSGGSTTGYSGGGGSFSGSGSSSRF</sequence>
<keyword evidence="2" id="KW-1133">Transmembrane helix</keyword>
<feature type="transmembrane region" description="Helical" evidence="2">
    <location>
        <begin position="231"/>
        <end position="251"/>
    </location>
</feature>
<reference evidence="4 5" key="1">
    <citation type="submission" date="2018-07" db="EMBL/GenBank/DDBJ databases">
        <title>Arthrobacter sp. nov., isolated from raw cow's milk with high bacterial count.</title>
        <authorList>
            <person name="Hahne J."/>
            <person name="Isele D."/>
            <person name="Lipski A."/>
        </authorList>
    </citation>
    <scope>NUCLEOTIDE SEQUENCE [LARGE SCALE GENOMIC DNA]</scope>
    <source>
        <strain evidence="4 5">JZ R-35</strain>
    </source>
</reference>
<dbReference type="EMBL" id="QQXK01000027">
    <property type="protein sequence ID" value="RII41447.1"/>
    <property type="molecule type" value="Genomic_DNA"/>
</dbReference>
<dbReference type="Pfam" id="PF17173">
    <property type="entry name" value="DUF5129"/>
    <property type="match status" value="1"/>
</dbReference>
<feature type="region of interest" description="Disordered" evidence="1">
    <location>
        <begin position="522"/>
        <end position="556"/>
    </location>
</feature>
<feature type="compositionally biased region" description="Gly residues" evidence="1">
    <location>
        <begin position="536"/>
        <end position="548"/>
    </location>
</feature>
<name>A0A399JA98_9MICC</name>
<protein>
    <submittedName>
        <fullName evidence="4">DUF5129 domain-containing protein</fullName>
    </submittedName>
</protein>